<keyword evidence="3 9" id="KW-0418">Kinase</keyword>
<feature type="binding site" evidence="5">
    <location>
        <position position="158"/>
    </location>
    <ligand>
        <name>ATP</name>
        <dbReference type="ChEBI" id="CHEBI:30616"/>
    </ligand>
</feature>
<dbReference type="PROSITE" id="PS50011">
    <property type="entry name" value="PROTEIN_KINASE_DOM"/>
    <property type="match status" value="1"/>
</dbReference>
<dbReference type="GO" id="GO:0004674">
    <property type="term" value="F:protein serine/threonine kinase activity"/>
    <property type="evidence" value="ECO:0007669"/>
    <property type="project" value="UniProtKB-KW"/>
</dbReference>
<dbReference type="InterPro" id="IPR011009">
    <property type="entry name" value="Kinase-like_dom_sf"/>
</dbReference>
<name>A0AAV9CFR5_ACOCL</name>
<dbReference type="PROSITE" id="PS00108">
    <property type="entry name" value="PROTEIN_KINASE_ST"/>
    <property type="match status" value="1"/>
</dbReference>
<dbReference type="GO" id="GO:0005524">
    <property type="term" value="F:ATP binding"/>
    <property type="evidence" value="ECO:0007669"/>
    <property type="project" value="UniProtKB-UniRule"/>
</dbReference>
<dbReference type="PANTHER" id="PTHR44329:SF11">
    <property type="entry name" value="OS09G0443600 PROTEIN"/>
    <property type="match status" value="1"/>
</dbReference>
<dbReference type="AlphaFoldDB" id="A0AAV9CFR5"/>
<proteinExistence type="inferred from homology"/>
<evidence type="ECO:0000256" key="2">
    <source>
        <dbReference type="ARBA" id="ARBA00022741"/>
    </source>
</evidence>
<dbReference type="InterPro" id="IPR000719">
    <property type="entry name" value="Prot_kinase_dom"/>
</dbReference>
<keyword evidence="10" id="KW-1185">Reference proteome</keyword>
<sequence length="306" mass="35123">MTHALHEPHDDKPTDQHGCCGGLSVLHSITPQSGPLSTPELKQQKEVQRQKDMKIYKGWLERVQDYLRCCLKKAKENGFLDLINNHHNNPHSESNPQTRPNQLPTLLSNQSLEIIRHQAKINGWYIEPNEIELHEHIGKGSTADIYRATWRGLNVAVKWIFPDIFNSDENGVIWFAQELEVLSHQHHPFVLQLMGACLELPTNGWIVTELLSGKTLTEWLHGCKERRKERMIPLPPLEERLKKGLEIALAMQYLHEKTPKVVHRDLKPSNIFLDDGMHVRVADFGHARFLLDEEQALTGETVGIKD</sequence>
<dbReference type="Gene3D" id="3.30.200.20">
    <property type="entry name" value="Phosphorylase Kinase, domain 1"/>
    <property type="match status" value="1"/>
</dbReference>
<keyword evidence="6" id="KW-0723">Serine/threonine-protein kinase</keyword>
<evidence type="ECO:0000256" key="6">
    <source>
        <dbReference type="RuleBase" id="RU000304"/>
    </source>
</evidence>
<feature type="region of interest" description="Disordered" evidence="7">
    <location>
        <begin position="1"/>
        <end position="20"/>
    </location>
</feature>
<accession>A0AAV9CFR5</accession>
<dbReference type="EMBL" id="JAUJYO010000019">
    <property type="protein sequence ID" value="KAK1287594.1"/>
    <property type="molecule type" value="Genomic_DNA"/>
</dbReference>
<evidence type="ECO:0000313" key="10">
    <source>
        <dbReference type="Proteomes" id="UP001180020"/>
    </source>
</evidence>
<evidence type="ECO:0000259" key="8">
    <source>
        <dbReference type="PROSITE" id="PS50011"/>
    </source>
</evidence>
<evidence type="ECO:0000313" key="9">
    <source>
        <dbReference type="EMBL" id="KAK1287594.1"/>
    </source>
</evidence>
<keyword evidence="4 5" id="KW-0067">ATP-binding</keyword>
<evidence type="ECO:0000256" key="1">
    <source>
        <dbReference type="ARBA" id="ARBA00022679"/>
    </source>
</evidence>
<feature type="compositionally biased region" description="Basic and acidic residues" evidence="7">
    <location>
        <begin position="1"/>
        <end position="15"/>
    </location>
</feature>
<reference evidence="9" key="1">
    <citation type="journal article" date="2023" name="Nat. Commun.">
        <title>Diploid and tetraploid genomes of Acorus and the evolution of monocots.</title>
        <authorList>
            <person name="Ma L."/>
            <person name="Liu K.W."/>
            <person name="Li Z."/>
            <person name="Hsiao Y.Y."/>
            <person name="Qi Y."/>
            <person name="Fu T."/>
            <person name="Tang G.D."/>
            <person name="Zhang D."/>
            <person name="Sun W.H."/>
            <person name="Liu D.K."/>
            <person name="Li Y."/>
            <person name="Chen G.Z."/>
            <person name="Liu X.D."/>
            <person name="Liao X.Y."/>
            <person name="Jiang Y.T."/>
            <person name="Yu X."/>
            <person name="Hao Y."/>
            <person name="Huang J."/>
            <person name="Zhao X.W."/>
            <person name="Ke S."/>
            <person name="Chen Y.Y."/>
            <person name="Wu W.L."/>
            <person name="Hsu J.L."/>
            <person name="Lin Y.F."/>
            <person name="Huang M.D."/>
            <person name="Li C.Y."/>
            <person name="Huang L."/>
            <person name="Wang Z.W."/>
            <person name="Zhao X."/>
            <person name="Zhong W.Y."/>
            <person name="Peng D.H."/>
            <person name="Ahmad S."/>
            <person name="Lan S."/>
            <person name="Zhang J.S."/>
            <person name="Tsai W.C."/>
            <person name="Van de Peer Y."/>
            <person name="Liu Z.J."/>
        </authorList>
    </citation>
    <scope>NUCLEOTIDE SEQUENCE</scope>
    <source>
        <strain evidence="9">CP</strain>
    </source>
</reference>
<evidence type="ECO:0000256" key="7">
    <source>
        <dbReference type="SAM" id="MobiDB-lite"/>
    </source>
</evidence>
<keyword evidence="2 5" id="KW-0547">Nucleotide-binding</keyword>
<dbReference type="Gene3D" id="1.10.510.10">
    <property type="entry name" value="Transferase(Phosphotransferase) domain 1"/>
    <property type="match status" value="1"/>
</dbReference>
<organism evidence="9 10">
    <name type="scientific">Acorus calamus</name>
    <name type="common">Sweet flag</name>
    <dbReference type="NCBI Taxonomy" id="4465"/>
    <lineage>
        <taxon>Eukaryota</taxon>
        <taxon>Viridiplantae</taxon>
        <taxon>Streptophyta</taxon>
        <taxon>Embryophyta</taxon>
        <taxon>Tracheophyta</taxon>
        <taxon>Spermatophyta</taxon>
        <taxon>Magnoliopsida</taxon>
        <taxon>Liliopsida</taxon>
        <taxon>Acoraceae</taxon>
        <taxon>Acorus</taxon>
    </lineage>
</organism>
<keyword evidence="1" id="KW-0808">Transferase</keyword>
<dbReference type="SUPFAM" id="SSF56112">
    <property type="entry name" value="Protein kinase-like (PK-like)"/>
    <property type="match status" value="1"/>
</dbReference>
<evidence type="ECO:0000256" key="5">
    <source>
        <dbReference type="PROSITE-ProRule" id="PRU10141"/>
    </source>
</evidence>
<dbReference type="Pfam" id="PF00069">
    <property type="entry name" value="Pkinase"/>
    <property type="match status" value="1"/>
</dbReference>
<dbReference type="InterPro" id="IPR008271">
    <property type="entry name" value="Ser/Thr_kinase_AS"/>
</dbReference>
<comment type="caution">
    <text evidence="9">The sequence shown here is derived from an EMBL/GenBank/DDBJ whole genome shotgun (WGS) entry which is preliminary data.</text>
</comment>
<reference evidence="9" key="2">
    <citation type="submission" date="2023-06" db="EMBL/GenBank/DDBJ databases">
        <authorList>
            <person name="Ma L."/>
            <person name="Liu K.-W."/>
            <person name="Li Z."/>
            <person name="Hsiao Y.-Y."/>
            <person name="Qi Y."/>
            <person name="Fu T."/>
            <person name="Tang G."/>
            <person name="Zhang D."/>
            <person name="Sun W.-H."/>
            <person name="Liu D.-K."/>
            <person name="Li Y."/>
            <person name="Chen G.-Z."/>
            <person name="Liu X.-D."/>
            <person name="Liao X.-Y."/>
            <person name="Jiang Y.-T."/>
            <person name="Yu X."/>
            <person name="Hao Y."/>
            <person name="Huang J."/>
            <person name="Zhao X.-W."/>
            <person name="Ke S."/>
            <person name="Chen Y.-Y."/>
            <person name="Wu W.-L."/>
            <person name="Hsu J.-L."/>
            <person name="Lin Y.-F."/>
            <person name="Huang M.-D."/>
            <person name="Li C.-Y."/>
            <person name="Huang L."/>
            <person name="Wang Z.-W."/>
            <person name="Zhao X."/>
            <person name="Zhong W.-Y."/>
            <person name="Peng D.-H."/>
            <person name="Ahmad S."/>
            <person name="Lan S."/>
            <person name="Zhang J.-S."/>
            <person name="Tsai W.-C."/>
            <person name="Van De Peer Y."/>
            <person name="Liu Z.-J."/>
        </authorList>
    </citation>
    <scope>NUCLEOTIDE SEQUENCE</scope>
    <source>
        <strain evidence="9">CP</strain>
        <tissue evidence="9">Leaves</tissue>
    </source>
</reference>
<dbReference type="Proteomes" id="UP001180020">
    <property type="component" value="Unassembled WGS sequence"/>
</dbReference>
<evidence type="ECO:0000256" key="3">
    <source>
        <dbReference type="ARBA" id="ARBA00022777"/>
    </source>
</evidence>
<dbReference type="SMART" id="SM00220">
    <property type="entry name" value="S_TKc"/>
    <property type="match status" value="1"/>
</dbReference>
<dbReference type="InterPro" id="IPR051681">
    <property type="entry name" value="Ser/Thr_Kinases-Pseudokinases"/>
</dbReference>
<dbReference type="PROSITE" id="PS00107">
    <property type="entry name" value="PROTEIN_KINASE_ATP"/>
    <property type="match status" value="1"/>
</dbReference>
<protein>
    <submittedName>
        <fullName evidence="9">Serine/threonine-protein kinase CTR1</fullName>
    </submittedName>
</protein>
<feature type="domain" description="Protein kinase" evidence="8">
    <location>
        <begin position="131"/>
        <end position="306"/>
    </location>
</feature>
<gene>
    <name evidence="9" type="primary">CTR1</name>
    <name evidence="9" type="ORF">QJS10_CPB19g01851</name>
</gene>
<dbReference type="PANTHER" id="PTHR44329">
    <property type="entry name" value="SERINE/THREONINE-PROTEIN KINASE TNNI3K-RELATED"/>
    <property type="match status" value="1"/>
</dbReference>
<evidence type="ECO:0000256" key="4">
    <source>
        <dbReference type="ARBA" id="ARBA00022840"/>
    </source>
</evidence>
<dbReference type="InterPro" id="IPR017441">
    <property type="entry name" value="Protein_kinase_ATP_BS"/>
</dbReference>
<comment type="similarity">
    <text evidence="6">Belongs to the protein kinase superfamily.</text>
</comment>